<dbReference type="EC" id="2.5.1.19" evidence="9"/>
<comment type="pathway">
    <text evidence="2 9">Metabolic intermediate biosynthesis; chorismate biosynthesis; chorismate from D-erythrose 4-phosphate and phosphoenolpyruvate: step 6/7.</text>
</comment>
<feature type="binding site" evidence="9">
    <location>
        <position position="169"/>
    </location>
    <ligand>
        <name>phosphoenolpyruvate</name>
        <dbReference type="ChEBI" id="CHEBI:58702"/>
    </ligand>
</feature>
<dbReference type="Pfam" id="PF00275">
    <property type="entry name" value="EPSP_synthase"/>
    <property type="match status" value="1"/>
</dbReference>
<feature type="binding site" evidence="9">
    <location>
        <position position="22"/>
    </location>
    <ligand>
        <name>3-phosphoshikimate</name>
        <dbReference type="ChEBI" id="CHEBI:145989"/>
    </ligand>
</feature>
<dbReference type="NCBIfam" id="TIGR01356">
    <property type="entry name" value="aroA"/>
    <property type="match status" value="1"/>
</dbReference>
<comment type="caution">
    <text evidence="9">Lacks conserved residue(s) required for the propagation of feature annotation.</text>
</comment>
<sequence length="427" mass="44950">MDKQIQPVTRLTGEVSVPGDKSISHRAVMFGALADGVTRVTGFLPGADCLSTVDCFRKLGVQIEQHSPTELSVHGVGLDGLQEPTDVLDVGNSGTTARLMLGILAGQSFHCTVTGDASIRKRPMGRVAGPLREMGARIEGRDGGRLAPLSVRGGGLQAFRYDSPVASAQVKSGILLAGLFAEGATGVREPEPSRDHTERMLQAFGVVVEDREGYITVQGGSRLTATDIEVPGDISSAAFLLVAAAIVPGSDVTIRGVGLNPTRTGILDVLLDMGAQIEVVNERQAGGEPVADLRVRGSRLRATTVRGAIIPRLIDEVPVLAVAATQAEGVTEIRDAAELKVKESNRIATTANELRKFGAIVEELEDGLRIHGGAQLQGGAVIETHHDHRIAMSMAVAALVANGATTIRDWESVDVSFPGFAELFQNL</sequence>
<evidence type="ECO:0000256" key="3">
    <source>
        <dbReference type="ARBA" id="ARBA00009948"/>
    </source>
</evidence>
<evidence type="ECO:0000256" key="1">
    <source>
        <dbReference type="ARBA" id="ARBA00002174"/>
    </source>
</evidence>
<feature type="binding site" evidence="9">
    <location>
        <position position="167"/>
    </location>
    <ligand>
        <name>3-phosphoshikimate</name>
        <dbReference type="ChEBI" id="CHEBI:145989"/>
    </ligand>
</feature>
<comment type="catalytic activity">
    <reaction evidence="8">
        <text>3-phosphoshikimate + phosphoenolpyruvate = 5-O-(1-carboxyvinyl)-3-phosphoshikimate + phosphate</text>
        <dbReference type="Rhea" id="RHEA:21256"/>
        <dbReference type="ChEBI" id="CHEBI:43474"/>
        <dbReference type="ChEBI" id="CHEBI:57701"/>
        <dbReference type="ChEBI" id="CHEBI:58702"/>
        <dbReference type="ChEBI" id="CHEBI:145989"/>
        <dbReference type="EC" id="2.5.1.19"/>
    </reaction>
    <physiologicalReaction direction="left-to-right" evidence="8">
        <dbReference type="Rhea" id="RHEA:21257"/>
    </physiologicalReaction>
</comment>
<feature type="active site" description="Proton acceptor" evidence="9">
    <location>
        <position position="315"/>
    </location>
</feature>
<feature type="binding site" evidence="9">
    <location>
        <position position="342"/>
    </location>
    <ligand>
        <name>3-phosphoshikimate</name>
        <dbReference type="ChEBI" id="CHEBI:145989"/>
    </ligand>
</feature>
<protein>
    <recommendedName>
        <fullName evidence="9">3-phosphoshikimate 1-carboxyvinyltransferase</fullName>
        <ecNumber evidence="9">2.5.1.19</ecNumber>
    </recommendedName>
    <alternativeName>
        <fullName evidence="9">5-enolpyruvylshikimate-3-phosphate synthase</fullName>
        <shortName evidence="9">EPSP synthase</shortName>
        <shortName evidence="9">EPSPS</shortName>
    </alternativeName>
</protein>
<dbReference type="SUPFAM" id="SSF55205">
    <property type="entry name" value="EPT/RTPC-like"/>
    <property type="match status" value="1"/>
</dbReference>
<evidence type="ECO:0000256" key="8">
    <source>
        <dbReference type="ARBA" id="ARBA00044633"/>
    </source>
</evidence>
<accession>A0A316D475</accession>
<dbReference type="GO" id="GO:0003866">
    <property type="term" value="F:3-phosphoshikimate 1-carboxyvinyltransferase activity"/>
    <property type="evidence" value="ECO:0007669"/>
    <property type="project" value="UniProtKB-UniRule"/>
</dbReference>
<evidence type="ECO:0000313" key="11">
    <source>
        <dbReference type="EMBL" id="PWK06609.1"/>
    </source>
</evidence>
<keyword evidence="4 9" id="KW-0963">Cytoplasm</keyword>
<comment type="similarity">
    <text evidence="3 9">Belongs to the EPSP synthase family.</text>
</comment>
<dbReference type="Gene3D" id="3.65.10.10">
    <property type="entry name" value="Enolpyruvate transferase domain"/>
    <property type="match status" value="2"/>
</dbReference>
<comment type="caution">
    <text evidence="11">The sequence shown here is derived from an EMBL/GenBank/DDBJ whole genome shotgun (WGS) entry which is preliminary data.</text>
</comment>
<gene>
    <name evidence="9" type="primary">aroA</name>
    <name evidence="11" type="ORF">C7459_11932</name>
</gene>
<evidence type="ECO:0000256" key="5">
    <source>
        <dbReference type="ARBA" id="ARBA00022605"/>
    </source>
</evidence>
<feature type="binding site" evidence="9">
    <location>
        <position position="315"/>
    </location>
    <ligand>
        <name>3-phosphoshikimate</name>
        <dbReference type="ChEBI" id="CHEBI:145989"/>
    </ligand>
</feature>
<feature type="binding site" evidence="9">
    <location>
        <position position="122"/>
    </location>
    <ligand>
        <name>phosphoenolpyruvate</name>
        <dbReference type="ChEBI" id="CHEBI:58702"/>
    </ligand>
</feature>
<evidence type="ECO:0000259" key="10">
    <source>
        <dbReference type="Pfam" id="PF00275"/>
    </source>
</evidence>
<dbReference type="InterPro" id="IPR013792">
    <property type="entry name" value="RNA3'P_cycl/enolpyr_Trfase_a/b"/>
</dbReference>
<evidence type="ECO:0000256" key="2">
    <source>
        <dbReference type="ARBA" id="ARBA00004811"/>
    </source>
</evidence>
<evidence type="ECO:0000256" key="6">
    <source>
        <dbReference type="ARBA" id="ARBA00022679"/>
    </source>
</evidence>
<evidence type="ECO:0000313" key="12">
    <source>
        <dbReference type="Proteomes" id="UP000245634"/>
    </source>
</evidence>
<dbReference type="AlphaFoldDB" id="A0A316D475"/>
<dbReference type="HAMAP" id="MF_00210">
    <property type="entry name" value="EPSP_synth"/>
    <property type="match status" value="1"/>
</dbReference>
<dbReference type="GO" id="GO:0009073">
    <property type="term" value="P:aromatic amino acid family biosynthetic process"/>
    <property type="evidence" value="ECO:0007669"/>
    <property type="project" value="UniProtKB-KW"/>
</dbReference>
<feature type="binding site" evidence="9">
    <location>
        <position position="26"/>
    </location>
    <ligand>
        <name>3-phosphoshikimate</name>
        <dbReference type="ChEBI" id="CHEBI:145989"/>
    </ligand>
</feature>
<evidence type="ECO:0000256" key="4">
    <source>
        <dbReference type="ARBA" id="ARBA00022490"/>
    </source>
</evidence>
<dbReference type="FunFam" id="3.65.10.10:FF:000005">
    <property type="entry name" value="3-phosphoshikimate 1-carboxyvinyltransferase"/>
    <property type="match status" value="1"/>
</dbReference>
<dbReference type="FunFam" id="3.65.10.10:FF:000006">
    <property type="entry name" value="3-phosphoshikimate 1-carboxyvinyltransferase"/>
    <property type="match status" value="1"/>
</dbReference>
<dbReference type="PANTHER" id="PTHR21090">
    <property type="entry name" value="AROM/DEHYDROQUINATE SYNTHASE"/>
    <property type="match status" value="1"/>
</dbReference>
<proteinExistence type="inferred from homology"/>
<dbReference type="PROSITE" id="PS00104">
    <property type="entry name" value="EPSP_SYNTHASE_1"/>
    <property type="match status" value="1"/>
</dbReference>
<dbReference type="UniPathway" id="UPA00053">
    <property type="reaction ID" value="UER00089"/>
</dbReference>
<feature type="binding site" evidence="9">
    <location>
        <position position="346"/>
    </location>
    <ligand>
        <name>phosphoenolpyruvate</name>
        <dbReference type="ChEBI" id="CHEBI:58702"/>
    </ligand>
</feature>
<dbReference type="GO" id="GO:0005737">
    <property type="term" value="C:cytoplasm"/>
    <property type="evidence" value="ECO:0007669"/>
    <property type="project" value="UniProtKB-SubCell"/>
</dbReference>
<evidence type="ECO:0000256" key="9">
    <source>
        <dbReference type="HAMAP-Rule" id="MF_00210"/>
    </source>
</evidence>
<feature type="binding site" evidence="9">
    <location>
        <position position="21"/>
    </location>
    <ligand>
        <name>3-phosphoshikimate</name>
        <dbReference type="ChEBI" id="CHEBI:145989"/>
    </ligand>
</feature>
<dbReference type="RefSeq" id="WP_211320425.1">
    <property type="nucleotide sequence ID" value="NZ_QGGL01000019.1"/>
</dbReference>
<dbReference type="InterPro" id="IPR023193">
    <property type="entry name" value="EPSP_synthase_CS"/>
</dbReference>
<dbReference type="Proteomes" id="UP000245634">
    <property type="component" value="Unassembled WGS sequence"/>
</dbReference>
<name>A0A316D475_9BACL</name>
<keyword evidence="5 9" id="KW-0028">Amino-acid biosynthesis</keyword>
<keyword evidence="7 9" id="KW-0057">Aromatic amino acid biosynthesis</keyword>
<feature type="binding site" evidence="9">
    <location>
        <position position="389"/>
    </location>
    <ligand>
        <name>phosphoenolpyruvate</name>
        <dbReference type="ChEBI" id="CHEBI:58702"/>
    </ligand>
</feature>
<dbReference type="PIRSF" id="PIRSF000505">
    <property type="entry name" value="EPSPS"/>
    <property type="match status" value="1"/>
</dbReference>
<dbReference type="InterPro" id="IPR006264">
    <property type="entry name" value="EPSP_synthase"/>
</dbReference>
<dbReference type="EMBL" id="QGGL01000019">
    <property type="protein sequence ID" value="PWK06609.1"/>
    <property type="molecule type" value="Genomic_DNA"/>
</dbReference>
<organism evidence="11 12">
    <name type="scientific">Tumebacillus permanentifrigoris</name>
    <dbReference type="NCBI Taxonomy" id="378543"/>
    <lineage>
        <taxon>Bacteria</taxon>
        <taxon>Bacillati</taxon>
        <taxon>Bacillota</taxon>
        <taxon>Bacilli</taxon>
        <taxon>Bacillales</taxon>
        <taxon>Alicyclobacillaceae</taxon>
        <taxon>Tumebacillus</taxon>
    </lineage>
</organism>
<feature type="binding site" evidence="9">
    <location>
        <position position="169"/>
    </location>
    <ligand>
        <name>3-phosphoshikimate</name>
        <dbReference type="ChEBI" id="CHEBI:145989"/>
    </ligand>
</feature>
<dbReference type="GO" id="GO:0008652">
    <property type="term" value="P:amino acid biosynthetic process"/>
    <property type="evidence" value="ECO:0007669"/>
    <property type="project" value="UniProtKB-KW"/>
</dbReference>
<comment type="subcellular location">
    <subcellularLocation>
        <location evidence="9">Cytoplasm</location>
    </subcellularLocation>
</comment>
<keyword evidence="6 9" id="KW-0808">Transferase</keyword>
<dbReference type="CDD" id="cd01556">
    <property type="entry name" value="EPSP_synthase"/>
    <property type="match status" value="1"/>
</dbReference>
<dbReference type="GO" id="GO:0009423">
    <property type="term" value="P:chorismate biosynthetic process"/>
    <property type="evidence" value="ECO:0007669"/>
    <property type="project" value="UniProtKB-UniRule"/>
</dbReference>
<feature type="binding site" evidence="9">
    <location>
        <position position="21"/>
    </location>
    <ligand>
        <name>phosphoenolpyruvate</name>
        <dbReference type="ChEBI" id="CHEBI:58702"/>
    </ligand>
</feature>
<dbReference type="PANTHER" id="PTHR21090:SF5">
    <property type="entry name" value="PENTAFUNCTIONAL AROM POLYPEPTIDE"/>
    <property type="match status" value="1"/>
</dbReference>
<dbReference type="InterPro" id="IPR001986">
    <property type="entry name" value="Enolpyruvate_Tfrase_dom"/>
</dbReference>
<dbReference type="PROSITE" id="PS00885">
    <property type="entry name" value="EPSP_SYNTHASE_2"/>
    <property type="match status" value="1"/>
</dbReference>
<comment type="function">
    <text evidence="1 9">Catalyzes the transfer of the enolpyruvyl moiety of phosphoenolpyruvate (PEP) to the 5-hydroxyl of shikimate-3-phosphate (S3P) to produce enolpyruvyl shikimate-3-phosphate and inorganic phosphate.</text>
</comment>
<feature type="binding site" evidence="9">
    <location>
        <position position="94"/>
    </location>
    <ligand>
        <name>phosphoenolpyruvate</name>
        <dbReference type="ChEBI" id="CHEBI:58702"/>
    </ligand>
</feature>
<keyword evidence="12" id="KW-1185">Reference proteome</keyword>
<feature type="domain" description="Enolpyruvate transferase" evidence="10">
    <location>
        <begin position="6"/>
        <end position="422"/>
    </location>
</feature>
<reference evidence="11 12" key="1">
    <citation type="submission" date="2018-05" db="EMBL/GenBank/DDBJ databases">
        <title>Genomic Encyclopedia of Type Strains, Phase IV (KMG-IV): sequencing the most valuable type-strain genomes for metagenomic binning, comparative biology and taxonomic classification.</title>
        <authorList>
            <person name="Goeker M."/>
        </authorList>
    </citation>
    <scope>NUCLEOTIDE SEQUENCE [LARGE SCALE GENOMIC DNA]</scope>
    <source>
        <strain evidence="11 12">DSM 18773</strain>
    </source>
</reference>
<comment type="subunit">
    <text evidence="9">Monomer.</text>
</comment>
<dbReference type="InterPro" id="IPR036968">
    <property type="entry name" value="Enolpyruvate_Tfrase_sf"/>
</dbReference>
<evidence type="ECO:0000256" key="7">
    <source>
        <dbReference type="ARBA" id="ARBA00023141"/>
    </source>
</evidence>